<dbReference type="RefSeq" id="WP_129340486.1">
    <property type="nucleotide sequence ID" value="NZ_JACIDD010000001.1"/>
</dbReference>
<dbReference type="Proteomes" id="UP000292347">
    <property type="component" value="Unassembled WGS sequence"/>
</dbReference>
<dbReference type="SUPFAM" id="SSF53756">
    <property type="entry name" value="UDP-Glycosyltransferase/glycogen phosphorylase"/>
    <property type="match status" value="1"/>
</dbReference>
<dbReference type="InterPro" id="IPR043148">
    <property type="entry name" value="TagF_C"/>
</dbReference>
<dbReference type="Gene3D" id="3.40.50.12580">
    <property type="match status" value="1"/>
</dbReference>
<reference evidence="1 2" key="1">
    <citation type="submission" date="2019-01" db="EMBL/GenBank/DDBJ databases">
        <title>Sphingomonas mucosissima sp. nov. and Sphingomonas desiccabilis sp. nov., from biological soil crusts in the Colorado Plateau, USA.</title>
        <authorList>
            <person name="Zhu D."/>
        </authorList>
    </citation>
    <scope>NUCLEOTIDE SEQUENCE [LARGE SCALE GENOMIC DNA]</scope>
    <source>
        <strain evidence="1 2">CP1D</strain>
    </source>
</reference>
<dbReference type="EMBL" id="SDPT01000001">
    <property type="protein sequence ID" value="RXZ34701.1"/>
    <property type="molecule type" value="Genomic_DNA"/>
</dbReference>
<dbReference type="AlphaFoldDB" id="A0A4Q2IZQ3"/>
<organism evidence="1 2">
    <name type="scientific">Sphingomonas desiccabilis</name>
    <dbReference type="NCBI Taxonomy" id="429134"/>
    <lineage>
        <taxon>Bacteria</taxon>
        <taxon>Pseudomonadati</taxon>
        <taxon>Pseudomonadota</taxon>
        <taxon>Alphaproteobacteria</taxon>
        <taxon>Sphingomonadales</taxon>
        <taxon>Sphingomonadaceae</taxon>
        <taxon>Sphingomonas</taxon>
    </lineage>
</organism>
<protein>
    <recommendedName>
        <fullName evidence="3">Polysaccharide pyruvyl transferase domain-containing protein</fullName>
    </recommendedName>
</protein>
<comment type="caution">
    <text evidence="1">The sequence shown here is derived from an EMBL/GenBank/DDBJ whole genome shotgun (WGS) entry which is preliminary data.</text>
</comment>
<sequence length="448" mass="48555">MHSSDPGGALWIPRPFPGHCRSGLMMTNLARNLARIALVGAGGSHPATLAAVEGALARVSPETPVTVVDMSLFDRRGVARYEGFKSEVLRLRPADFGLREIFRTAGPNLIISGGARRFEQMIDAFGKLLEEQSVGAMLICHSRGFPEQAMIAAASRAGLKVAQIDEGPFSMPVRPATAPEFSNRKQKLVFGGLRRLGLVPRRDLIGGKVDRFFITSPGRGRVALERGLDPAKLAVVPCPRFDALAALREKWRDRVRASETKRVLFLHQPFRADRKLDRAEADRAELLLMHGLSELAQKRPIRLGIRMHPRSDEAERARVADRFSPLADVLALSDGTSLTDDLISADGFVGFYSSALLEAAVCGAPVAAVRLKAESFAQHDEAIKAANLSELGLAVFEEAPALAAFLDDKLGSGEMAPPTALIEEQIGDVRLHGSDEVARQLMALLQGR</sequence>
<dbReference type="OrthoDB" id="7540363at2"/>
<evidence type="ECO:0000313" key="2">
    <source>
        <dbReference type="Proteomes" id="UP000292347"/>
    </source>
</evidence>
<keyword evidence="2" id="KW-1185">Reference proteome</keyword>
<name>A0A4Q2IZQ3_9SPHN</name>
<evidence type="ECO:0000313" key="1">
    <source>
        <dbReference type="EMBL" id="RXZ34701.1"/>
    </source>
</evidence>
<evidence type="ECO:0008006" key="3">
    <source>
        <dbReference type="Google" id="ProtNLM"/>
    </source>
</evidence>
<accession>A0A4Q2IZQ3</accession>
<gene>
    <name evidence="1" type="ORF">EO081_03260</name>
</gene>
<proteinExistence type="predicted"/>